<evidence type="ECO:0000256" key="1">
    <source>
        <dbReference type="SAM" id="MobiDB-lite"/>
    </source>
</evidence>
<feature type="region of interest" description="Disordered" evidence="1">
    <location>
        <begin position="68"/>
        <end position="126"/>
    </location>
</feature>
<proteinExistence type="predicted"/>
<reference evidence="2" key="1">
    <citation type="submission" date="2023-04" db="EMBL/GenBank/DDBJ databases">
        <title>Black Yeasts Isolated from many extreme environments.</title>
        <authorList>
            <person name="Coleine C."/>
            <person name="Stajich J.E."/>
            <person name="Selbmann L."/>
        </authorList>
    </citation>
    <scope>NUCLEOTIDE SEQUENCE</scope>
    <source>
        <strain evidence="2">CCFEE 5312</strain>
    </source>
</reference>
<dbReference type="Proteomes" id="UP001271007">
    <property type="component" value="Unassembled WGS sequence"/>
</dbReference>
<dbReference type="EMBL" id="JAWDJX010000001">
    <property type="protein sequence ID" value="KAK3058885.1"/>
    <property type="molecule type" value="Genomic_DNA"/>
</dbReference>
<feature type="compositionally biased region" description="Polar residues" evidence="1">
    <location>
        <begin position="300"/>
        <end position="345"/>
    </location>
</feature>
<dbReference type="AlphaFoldDB" id="A0AAJ0GJN2"/>
<name>A0AAJ0GJN2_9PEZI</name>
<accession>A0AAJ0GJN2</accession>
<comment type="caution">
    <text evidence="2">The sequence shown here is derived from an EMBL/GenBank/DDBJ whole genome shotgun (WGS) entry which is preliminary data.</text>
</comment>
<feature type="region of interest" description="Disordered" evidence="1">
    <location>
        <begin position="1"/>
        <end position="27"/>
    </location>
</feature>
<sequence length="510" mass="55173">MQTSEKPGGGGREQLTRRSSFRKSLAETALPEEYLGQLEEKRRQLDESIHKYIAAKERDYKTYEKELRHQHKNAQDQDGMNGVGRRRSEMQAAECEGRAADVNGVVGTRREEKGSPDGGGEDVAKLDRTAVAGLRDRHTSVERDKDFVGVFTPKFLPAINNQDGSDLASSAPSAVSFVERAELGRRVEHLERANSDTIVQAKPKRPEQLALASRTSSSGSSADGKLASAMKSPSQQPKRKRVSLAVGDSIVAPSDNVPAAPSNSNTPSHSRRQTDRQHWRQDPPREGKEAPRTTVDPRETSATTVDQASSQTTTSDIQAMNITSTPANSLLPTLTPANTQQSTPGPNKLDPDGDLFDLETIEDDPIDPPDIDEDEDALEDSDSDANDPPDDASNSHYSPSTAPTPIPSNFSSSTAPDLTFAPSSAVASQQPIKPGFRRPSVVDDPVYRGGDYRVAEQDAVENEVYGSSFARLSSKGSFTAGSLGESYMAKHAAEMMKNRRGRGEGGQVES</sequence>
<organism evidence="2 3">
    <name type="scientific">Extremus antarcticus</name>
    <dbReference type="NCBI Taxonomy" id="702011"/>
    <lineage>
        <taxon>Eukaryota</taxon>
        <taxon>Fungi</taxon>
        <taxon>Dikarya</taxon>
        <taxon>Ascomycota</taxon>
        <taxon>Pezizomycotina</taxon>
        <taxon>Dothideomycetes</taxon>
        <taxon>Dothideomycetidae</taxon>
        <taxon>Mycosphaerellales</taxon>
        <taxon>Extremaceae</taxon>
        <taxon>Extremus</taxon>
    </lineage>
</organism>
<evidence type="ECO:0000313" key="3">
    <source>
        <dbReference type="Proteomes" id="UP001271007"/>
    </source>
</evidence>
<gene>
    <name evidence="2" type="ORF">LTR09_000450</name>
</gene>
<keyword evidence="3" id="KW-1185">Reference proteome</keyword>
<feature type="compositionally biased region" description="Basic and acidic residues" evidence="1">
    <location>
        <begin position="272"/>
        <end position="299"/>
    </location>
</feature>
<feature type="compositionally biased region" description="Acidic residues" evidence="1">
    <location>
        <begin position="352"/>
        <end position="390"/>
    </location>
</feature>
<protein>
    <submittedName>
        <fullName evidence="2">Uncharacterized protein</fullName>
    </submittedName>
</protein>
<feature type="compositionally biased region" description="Low complexity" evidence="1">
    <location>
        <begin position="209"/>
        <end position="229"/>
    </location>
</feature>
<evidence type="ECO:0000313" key="2">
    <source>
        <dbReference type="EMBL" id="KAK3058885.1"/>
    </source>
</evidence>
<feature type="compositionally biased region" description="Polar residues" evidence="1">
    <location>
        <begin position="396"/>
        <end position="431"/>
    </location>
</feature>
<feature type="region of interest" description="Disordered" evidence="1">
    <location>
        <begin position="193"/>
        <end position="445"/>
    </location>
</feature>